<reference evidence="2" key="1">
    <citation type="submission" date="2016-12" db="EMBL/GenBank/DDBJ databases">
        <title>Comparative genomics of four Isosphaeraceae planctomycetes: a common pool of plasmids and glycoside hydrolase genes.</title>
        <authorList>
            <person name="Ivanova A."/>
        </authorList>
    </citation>
    <scope>NUCLEOTIDE SEQUENCE [LARGE SCALE GENOMIC DNA]</scope>
    <source>
        <strain evidence="2">PX4</strain>
    </source>
</reference>
<dbReference type="KEGG" id="pbor:BSF38_04801"/>
<evidence type="ECO:0000313" key="2">
    <source>
        <dbReference type="Proteomes" id="UP000186309"/>
    </source>
</evidence>
<evidence type="ECO:0000313" key="1">
    <source>
        <dbReference type="EMBL" id="APW63237.1"/>
    </source>
</evidence>
<gene>
    <name evidence="1" type="ORF">BSF38_04801</name>
</gene>
<dbReference type="AlphaFoldDB" id="A0A1U7CWB3"/>
<protein>
    <submittedName>
        <fullName evidence="1">Uncharacterized protein</fullName>
    </submittedName>
</protein>
<dbReference type="EMBL" id="CP019082">
    <property type="protein sequence ID" value="APW63237.1"/>
    <property type="molecule type" value="Genomic_DNA"/>
</dbReference>
<sequence length="68" mass="7163">MTMRERDEPMTDEGCVAAGGVVRPSCGGDAVEGGPIDVDGPRATQQVICVVCEKAWRSTYELTGYSPG</sequence>
<dbReference type="Proteomes" id="UP000186309">
    <property type="component" value="Chromosome"/>
</dbReference>
<accession>A0A1U7CWB3</accession>
<keyword evidence="2" id="KW-1185">Reference proteome</keyword>
<organism evidence="1 2">
    <name type="scientific">Paludisphaera borealis</name>
    <dbReference type="NCBI Taxonomy" id="1387353"/>
    <lineage>
        <taxon>Bacteria</taxon>
        <taxon>Pseudomonadati</taxon>
        <taxon>Planctomycetota</taxon>
        <taxon>Planctomycetia</taxon>
        <taxon>Isosphaerales</taxon>
        <taxon>Isosphaeraceae</taxon>
        <taxon>Paludisphaera</taxon>
    </lineage>
</organism>
<proteinExistence type="predicted"/>
<dbReference type="RefSeq" id="WP_076349618.1">
    <property type="nucleotide sequence ID" value="NZ_CP019082.1"/>
</dbReference>
<name>A0A1U7CWB3_9BACT</name>